<evidence type="ECO:0008006" key="4">
    <source>
        <dbReference type="Google" id="ProtNLM"/>
    </source>
</evidence>
<keyword evidence="1" id="KW-0812">Transmembrane</keyword>
<gene>
    <name evidence="2" type="ORF">Poly41_02990</name>
</gene>
<evidence type="ECO:0000313" key="3">
    <source>
        <dbReference type="Proteomes" id="UP000319143"/>
    </source>
</evidence>
<keyword evidence="1" id="KW-0472">Membrane</keyword>
<keyword evidence="1" id="KW-1133">Transmembrane helix</keyword>
<dbReference type="OrthoDB" id="279517at2"/>
<reference evidence="2 3" key="1">
    <citation type="submission" date="2019-02" db="EMBL/GenBank/DDBJ databases">
        <title>Deep-cultivation of Planctomycetes and their phenomic and genomic characterization uncovers novel biology.</title>
        <authorList>
            <person name="Wiegand S."/>
            <person name="Jogler M."/>
            <person name="Boedeker C."/>
            <person name="Pinto D."/>
            <person name="Vollmers J."/>
            <person name="Rivas-Marin E."/>
            <person name="Kohn T."/>
            <person name="Peeters S.H."/>
            <person name="Heuer A."/>
            <person name="Rast P."/>
            <person name="Oberbeckmann S."/>
            <person name="Bunk B."/>
            <person name="Jeske O."/>
            <person name="Meyerdierks A."/>
            <person name="Storesund J.E."/>
            <person name="Kallscheuer N."/>
            <person name="Luecker S."/>
            <person name="Lage O.M."/>
            <person name="Pohl T."/>
            <person name="Merkel B.J."/>
            <person name="Hornburger P."/>
            <person name="Mueller R.-W."/>
            <person name="Bruemmer F."/>
            <person name="Labrenz M."/>
            <person name="Spormann A.M."/>
            <person name="Op Den Camp H."/>
            <person name="Overmann J."/>
            <person name="Amann R."/>
            <person name="Jetten M.S.M."/>
            <person name="Mascher T."/>
            <person name="Medema M.H."/>
            <person name="Devos D.P."/>
            <person name="Kaster A.-K."/>
            <person name="Ovreas L."/>
            <person name="Rohde M."/>
            <person name="Galperin M.Y."/>
            <person name="Jogler C."/>
        </authorList>
    </citation>
    <scope>NUCLEOTIDE SEQUENCE [LARGE SCALE GENOMIC DNA]</scope>
    <source>
        <strain evidence="2 3">Poly41</strain>
    </source>
</reference>
<feature type="transmembrane region" description="Helical" evidence="1">
    <location>
        <begin position="7"/>
        <end position="25"/>
    </location>
</feature>
<feature type="transmembrane region" description="Helical" evidence="1">
    <location>
        <begin position="37"/>
        <end position="60"/>
    </location>
</feature>
<comment type="caution">
    <text evidence="2">The sequence shown here is derived from an EMBL/GenBank/DDBJ whole genome shotgun (WGS) entry which is preliminary data.</text>
</comment>
<dbReference type="Proteomes" id="UP000319143">
    <property type="component" value="Unassembled WGS sequence"/>
</dbReference>
<dbReference type="RefSeq" id="WP_146524143.1">
    <property type="nucleotide sequence ID" value="NZ_SJPV01000001.1"/>
</dbReference>
<dbReference type="AlphaFoldDB" id="A0A5C6DX45"/>
<evidence type="ECO:0000256" key="1">
    <source>
        <dbReference type="SAM" id="Phobius"/>
    </source>
</evidence>
<feature type="transmembrane region" description="Helical" evidence="1">
    <location>
        <begin position="72"/>
        <end position="98"/>
    </location>
</feature>
<protein>
    <recommendedName>
        <fullName evidence="4">DUF4405 domain-containing protein</fullName>
    </recommendedName>
</protein>
<feature type="transmembrane region" description="Helical" evidence="1">
    <location>
        <begin position="110"/>
        <end position="130"/>
    </location>
</feature>
<sequence>MIKLIERLCLVGLIASVVILTLTALPSLGGSHLGGNVLLVHMMSSGVLVFVLPMIAVLWLARGRAIGPARTVETVGFWAMILMGLVTIASVFIIMLPITSTETMHQLVNVHRYAGFATVPAVVLFVAGVLRYRRMHSIRSTTPG</sequence>
<dbReference type="EMBL" id="SJPV01000001">
    <property type="protein sequence ID" value="TWU42003.1"/>
    <property type="molecule type" value="Genomic_DNA"/>
</dbReference>
<proteinExistence type="predicted"/>
<name>A0A5C6DX45_9BACT</name>
<evidence type="ECO:0000313" key="2">
    <source>
        <dbReference type="EMBL" id="TWU42003.1"/>
    </source>
</evidence>
<organism evidence="2 3">
    <name type="scientific">Novipirellula artificiosorum</name>
    <dbReference type="NCBI Taxonomy" id="2528016"/>
    <lineage>
        <taxon>Bacteria</taxon>
        <taxon>Pseudomonadati</taxon>
        <taxon>Planctomycetota</taxon>
        <taxon>Planctomycetia</taxon>
        <taxon>Pirellulales</taxon>
        <taxon>Pirellulaceae</taxon>
        <taxon>Novipirellula</taxon>
    </lineage>
</organism>
<keyword evidence="3" id="KW-1185">Reference proteome</keyword>
<accession>A0A5C6DX45</accession>